<dbReference type="Pfam" id="PF00069">
    <property type="entry name" value="Pkinase"/>
    <property type="match status" value="1"/>
</dbReference>
<evidence type="ECO:0000256" key="6">
    <source>
        <dbReference type="ARBA" id="ARBA00022777"/>
    </source>
</evidence>
<dbReference type="InterPro" id="IPR017441">
    <property type="entry name" value="Protein_kinase_ATP_BS"/>
</dbReference>
<comment type="catalytic activity">
    <reaction evidence="8">
        <text>L-threonyl-[protein] + ATP = O-phospho-L-threonyl-[protein] + ADP + H(+)</text>
        <dbReference type="Rhea" id="RHEA:46608"/>
        <dbReference type="Rhea" id="RHEA-COMP:11060"/>
        <dbReference type="Rhea" id="RHEA-COMP:11605"/>
        <dbReference type="ChEBI" id="CHEBI:15378"/>
        <dbReference type="ChEBI" id="CHEBI:30013"/>
        <dbReference type="ChEBI" id="CHEBI:30616"/>
        <dbReference type="ChEBI" id="CHEBI:61977"/>
        <dbReference type="ChEBI" id="CHEBI:456216"/>
        <dbReference type="EC" id="2.7.11.1"/>
    </reaction>
</comment>
<reference evidence="12 13" key="1">
    <citation type="journal article" date="2018" name="BMC Genomics">
        <title>The genome of Naegleria lovaniensis, the basis for a comparative approach to unravel pathogenicity factors of the human pathogenic amoeba N. fowleri.</title>
        <authorList>
            <person name="Liechti N."/>
            <person name="Schurch N."/>
            <person name="Bruggmann R."/>
            <person name="Wittwer M."/>
        </authorList>
    </citation>
    <scope>NUCLEOTIDE SEQUENCE [LARGE SCALE GENOMIC DNA]</scope>
    <source>
        <strain evidence="12 13">ATCC 30569</strain>
    </source>
</reference>
<name>A0AA88GE59_NAELO</name>
<protein>
    <recommendedName>
        <fullName evidence="2">non-specific serine/threonine protein kinase</fullName>
        <ecNumber evidence="2">2.7.11.1</ecNumber>
    </recommendedName>
</protein>
<gene>
    <name evidence="12" type="ORF">C9374_011838</name>
</gene>
<dbReference type="Gene3D" id="1.10.510.10">
    <property type="entry name" value="Transferase(Phosphotransferase) domain 1"/>
    <property type="match status" value="1"/>
</dbReference>
<keyword evidence="7 10" id="KW-0067">ATP-binding</keyword>
<evidence type="ECO:0000256" key="10">
    <source>
        <dbReference type="PROSITE-ProRule" id="PRU10141"/>
    </source>
</evidence>
<evidence type="ECO:0000256" key="1">
    <source>
        <dbReference type="ARBA" id="ARBA00010886"/>
    </source>
</evidence>
<dbReference type="PANTHER" id="PTHR43671:SF98">
    <property type="entry name" value="SERINE_THREONINE-PROTEIN KINASE NEK11"/>
    <property type="match status" value="1"/>
</dbReference>
<dbReference type="PROSITE" id="PS00108">
    <property type="entry name" value="PROTEIN_KINASE_ST"/>
    <property type="match status" value="1"/>
</dbReference>
<dbReference type="EMBL" id="PYSW02000051">
    <property type="protein sequence ID" value="KAG2373749.1"/>
    <property type="molecule type" value="Genomic_DNA"/>
</dbReference>
<evidence type="ECO:0000259" key="11">
    <source>
        <dbReference type="PROSITE" id="PS50011"/>
    </source>
</evidence>
<evidence type="ECO:0000256" key="8">
    <source>
        <dbReference type="ARBA" id="ARBA00047899"/>
    </source>
</evidence>
<keyword evidence="3" id="KW-0723">Serine/threonine-protein kinase</keyword>
<evidence type="ECO:0000313" key="13">
    <source>
        <dbReference type="Proteomes" id="UP000816034"/>
    </source>
</evidence>
<dbReference type="SUPFAM" id="SSF56112">
    <property type="entry name" value="Protein kinase-like (PK-like)"/>
    <property type="match status" value="1"/>
</dbReference>
<evidence type="ECO:0000256" key="5">
    <source>
        <dbReference type="ARBA" id="ARBA00022741"/>
    </source>
</evidence>
<comment type="catalytic activity">
    <reaction evidence="9">
        <text>L-seryl-[protein] + ATP = O-phospho-L-seryl-[protein] + ADP + H(+)</text>
        <dbReference type="Rhea" id="RHEA:17989"/>
        <dbReference type="Rhea" id="RHEA-COMP:9863"/>
        <dbReference type="Rhea" id="RHEA-COMP:11604"/>
        <dbReference type="ChEBI" id="CHEBI:15378"/>
        <dbReference type="ChEBI" id="CHEBI:29999"/>
        <dbReference type="ChEBI" id="CHEBI:30616"/>
        <dbReference type="ChEBI" id="CHEBI:83421"/>
        <dbReference type="ChEBI" id="CHEBI:456216"/>
        <dbReference type="EC" id="2.7.11.1"/>
    </reaction>
</comment>
<dbReference type="PROSITE" id="PS00107">
    <property type="entry name" value="PROTEIN_KINASE_ATP"/>
    <property type="match status" value="1"/>
</dbReference>
<evidence type="ECO:0000313" key="12">
    <source>
        <dbReference type="EMBL" id="KAG2373749.1"/>
    </source>
</evidence>
<keyword evidence="6" id="KW-0418">Kinase</keyword>
<comment type="caution">
    <text evidence="12">The sequence shown here is derived from an EMBL/GenBank/DDBJ whole genome shotgun (WGS) entry which is preliminary data.</text>
</comment>
<keyword evidence="5 10" id="KW-0547">Nucleotide-binding</keyword>
<sequence length="622" mass="69291">MGGGSAFPTHTHHASFENNGYSHIGIQNQATTPQIQPYSIQSFSSSPYQNYNLPLVYHPHISNTPLHYPSFGAYSVSTPSHGSISSLPTASPSLSNGSVSSVYSIPSSNVSHDVSFTPPRNDALVNQLFHNDNGVLYTNSHNSLMSTNDSLDNKPSVVAASIDTHEAEFNNFQDQNSFERVSPTDSDSHLVSYYYEPEESVIAFEKIGQGGFGSVYLIKTKSNKNEQEEREFAVKVLKDQYVSLSEIKRKFDHTNILPLTAKKPTLTIRVAKITHGGFPGAVRVLCIESPFMKHGSLSLKLGEGKRFSERTLWQIIQQMASALAFMYQKDKCLHRDIKPENILIKDYDECNGDITTMLGDFGLVRSEDTLTSTTSSGTPSYMAPEQEYSRDSDVFALGITVFKLITGVSKIDDDTFSNRYKAKDDLSTEIKNRMGTAVSETMVDMVIAMTQKQRPRVSYDTIQEVCGYMLSRESSILLRSPSPSSTLLLDEDIAGLESRTQAMSISNSSSSTQSEAFEYQMQRENGHVNRNNSVRILCSKEAFQKIETVELKIEQQGQQIEAHPFTKKRVKRSTSDISENGIVIASVYGSSHLPKDRKYRGPFKIILFVNGLQVDKADYKHQ</sequence>
<keyword evidence="13" id="KW-1185">Reference proteome</keyword>
<dbReference type="InterPro" id="IPR008271">
    <property type="entry name" value="Ser/Thr_kinase_AS"/>
</dbReference>
<evidence type="ECO:0000256" key="3">
    <source>
        <dbReference type="ARBA" id="ARBA00022527"/>
    </source>
</evidence>
<dbReference type="GeneID" id="68104292"/>
<feature type="domain" description="Protein kinase" evidence="11">
    <location>
        <begin position="201"/>
        <end position="469"/>
    </location>
</feature>
<evidence type="ECO:0000256" key="4">
    <source>
        <dbReference type="ARBA" id="ARBA00022679"/>
    </source>
</evidence>
<evidence type="ECO:0000256" key="2">
    <source>
        <dbReference type="ARBA" id="ARBA00012513"/>
    </source>
</evidence>
<proteinExistence type="inferred from homology"/>
<dbReference type="GO" id="GO:0005524">
    <property type="term" value="F:ATP binding"/>
    <property type="evidence" value="ECO:0007669"/>
    <property type="project" value="UniProtKB-UniRule"/>
</dbReference>
<evidence type="ECO:0000256" key="7">
    <source>
        <dbReference type="ARBA" id="ARBA00022840"/>
    </source>
</evidence>
<dbReference type="GO" id="GO:0004674">
    <property type="term" value="F:protein serine/threonine kinase activity"/>
    <property type="evidence" value="ECO:0007669"/>
    <property type="project" value="UniProtKB-KW"/>
</dbReference>
<keyword evidence="4" id="KW-0808">Transferase</keyword>
<dbReference type="InterPro" id="IPR011009">
    <property type="entry name" value="Kinase-like_dom_sf"/>
</dbReference>
<dbReference type="AlphaFoldDB" id="A0AA88GE59"/>
<dbReference type="PROSITE" id="PS50011">
    <property type="entry name" value="PROTEIN_KINASE_DOM"/>
    <property type="match status" value="1"/>
</dbReference>
<dbReference type="SMART" id="SM00220">
    <property type="entry name" value="S_TKc"/>
    <property type="match status" value="1"/>
</dbReference>
<dbReference type="InterPro" id="IPR050660">
    <property type="entry name" value="NEK_Ser/Thr_kinase"/>
</dbReference>
<dbReference type="EC" id="2.7.11.1" evidence="2"/>
<dbReference type="PANTHER" id="PTHR43671">
    <property type="entry name" value="SERINE/THREONINE-PROTEIN KINASE NEK"/>
    <property type="match status" value="1"/>
</dbReference>
<dbReference type="Proteomes" id="UP000816034">
    <property type="component" value="Unassembled WGS sequence"/>
</dbReference>
<evidence type="ECO:0000256" key="9">
    <source>
        <dbReference type="ARBA" id="ARBA00048679"/>
    </source>
</evidence>
<comment type="similarity">
    <text evidence="1">Belongs to the protein kinase superfamily. NEK Ser/Thr protein kinase family. NIMA subfamily.</text>
</comment>
<organism evidence="12 13">
    <name type="scientific">Naegleria lovaniensis</name>
    <name type="common">Amoeba</name>
    <dbReference type="NCBI Taxonomy" id="51637"/>
    <lineage>
        <taxon>Eukaryota</taxon>
        <taxon>Discoba</taxon>
        <taxon>Heterolobosea</taxon>
        <taxon>Tetramitia</taxon>
        <taxon>Eutetramitia</taxon>
        <taxon>Vahlkampfiidae</taxon>
        <taxon>Naegleria</taxon>
    </lineage>
</organism>
<accession>A0AA88GE59</accession>
<dbReference type="RefSeq" id="XP_044542923.1">
    <property type="nucleotide sequence ID" value="XM_044687537.1"/>
</dbReference>
<feature type="binding site" evidence="10">
    <location>
        <position position="235"/>
    </location>
    <ligand>
        <name>ATP</name>
        <dbReference type="ChEBI" id="CHEBI:30616"/>
    </ligand>
</feature>
<dbReference type="InterPro" id="IPR000719">
    <property type="entry name" value="Prot_kinase_dom"/>
</dbReference>